<dbReference type="InterPro" id="IPR051860">
    <property type="entry name" value="Plasmodium_CSP_Invasion"/>
</dbReference>
<reference evidence="2 3" key="1">
    <citation type="submission" date="2019-04" db="EMBL/GenBank/DDBJ databases">
        <title>Chromosome genome assembly for Takifugu flavidus.</title>
        <authorList>
            <person name="Xiao S."/>
        </authorList>
    </citation>
    <scope>NUCLEOTIDE SEQUENCE [LARGE SCALE GENOMIC DNA]</scope>
    <source>
        <strain evidence="2">HTHZ2018</strain>
        <tissue evidence="2">Muscle</tissue>
    </source>
</reference>
<feature type="compositionally biased region" description="Low complexity" evidence="1">
    <location>
        <begin position="232"/>
        <end position="252"/>
    </location>
</feature>
<name>A0A5C6NB55_9TELE</name>
<organism evidence="2 3">
    <name type="scientific">Takifugu flavidus</name>
    <name type="common">sansaifugu</name>
    <dbReference type="NCBI Taxonomy" id="433684"/>
    <lineage>
        <taxon>Eukaryota</taxon>
        <taxon>Metazoa</taxon>
        <taxon>Chordata</taxon>
        <taxon>Craniata</taxon>
        <taxon>Vertebrata</taxon>
        <taxon>Euteleostomi</taxon>
        <taxon>Actinopterygii</taxon>
        <taxon>Neopterygii</taxon>
        <taxon>Teleostei</taxon>
        <taxon>Neoteleostei</taxon>
        <taxon>Acanthomorphata</taxon>
        <taxon>Eupercaria</taxon>
        <taxon>Tetraodontiformes</taxon>
        <taxon>Tetradontoidea</taxon>
        <taxon>Tetraodontidae</taxon>
        <taxon>Takifugu</taxon>
    </lineage>
</organism>
<feature type="compositionally biased region" description="Low complexity" evidence="1">
    <location>
        <begin position="149"/>
        <end position="211"/>
    </location>
</feature>
<evidence type="ECO:0000256" key="1">
    <source>
        <dbReference type="SAM" id="MobiDB-lite"/>
    </source>
</evidence>
<feature type="region of interest" description="Disordered" evidence="1">
    <location>
        <begin position="54"/>
        <end position="261"/>
    </location>
</feature>
<proteinExistence type="predicted"/>
<feature type="compositionally biased region" description="Low complexity" evidence="1">
    <location>
        <begin position="88"/>
        <end position="112"/>
    </location>
</feature>
<evidence type="ECO:0000313" key="3">
    <source>
        <dbReference type="Proteomes" id="UP000324091"/>
    </source>
</evidence>
<dbReference type="EMBL" id="RHFK02000015">
    <property type="protein sequence ID" value="TWW64363.1"/>
    <property type="molecule type" value="Genomic_DNA"/>
</dbReference>
<dbReference type="PANTHER" id="PTHR44826">
    <property type="entry name" value="SPORE COAT PROTEIN SP85"/>
    <property type="match status" value="1"/>
</dbReference>
<sequence length="315" mass="33889">MDGLRLPPVIEEVFDQSEQDSKLKSHGGIGCYGQGVSRKQEVTSLRSKCHMTALAGGGGEQKKSNIHPPIIHPSSIHPPRVIHHPSIHPESSIHPSIHPESSIHPSTQSHPSIHPPIHPESSIHPSIHPPRVIHPSTQSHPSIHPPIHPESSIHPSTQSSIHPSIHPESSIHPSTSHPSIHPSTQSHPSIHPSTQSSIHPSIHPESSIHPSRVIHPPIHPSTHPWGSGRGGSSLSRGPRLPSPQLLLPGRSQASRETSSLQRVLGLPGRLLPEGHALNTSPGRGPGGILTRCPSHLIWLLLYSELLQDGRAPPPL</sequence>
<protein>
    <submittedName>
        <fullName evidence="2">Uncharacterized protein</fullName>
    </submittedName>
</protein>
<evidence type="ECO:0000313" key="2">
    <source>
        <dbReference type="EMBL" id="TWW64363.1"/>
    </source>
</evidence>
<dbReference type="PANTHER" id="PTHR44826:SF5">
    <property type="entry name" value="DYNEIN HEAVY CHAIN"/>
    <property type="match status" value="1"/>
</dbReference>
<keyword evidence="3" id="KW-1185">Reference proteome</keyword>
<dbReference type="Proteomes" id="UP000324091">
    <property type="component" value="Chromosome 22"/>
</dbReference>
<feature type="compositionally biased region" description="Low complexity" evidence="1">
    <location>
        <begin position="66"/>
        <end position="79"/>
    </location>
</feature>
<comment type="caution">
    <text evidence="2">The sequence shown here is derived from an EMBL/GenBank/DDBJ whole genome shotgun (WGS) entry which is preliminary data.</text>
</comment>
<feature type="compositionally biased region" description="Low complexity" evidence="1">
    <location>
        <begin position="119"/>
        <end position="142"/>
    </location>
</feature>
<gene>
    <name evidence="2" type="ORF">D4764_22G0000100</name>
</gene>
<dbReference type="AlphaFoldDB" id="A0A5C6NB55"/>
<accession>A0A5C6NB55</accession>